<gene>
    <name evidence="2" type="ORF">ACH4OY_12825</name>
</gene>
<proteinExistence type="predicted"/>
<organism evidence="2 3">
    <name type="scientific">Micromonospora rubida</name>
    <dbReference type="NCBI Taxonomy" id="2697657"/>
    <lineage>
        <taxon>Bacteria</taxon>
        <taxon>Bacillati</taxon>
        <taxon>Actinomycetota</taxon>
        <taxon>Actinomycetes</taxon>
        <taxon>Micromonosporales</taxon>
        <taxon>Micromonosporaceae</taxon>
        <taxon>Micromonospora</taxon>
    </lineage>
</organism>
<name>A0ABW7SIS3_9ACTN</name>
<dbReference type="Proteomes" id="UP001611075">
    <property type="component" value="Unassembled WGS sequence"/>
</dbReference>
<dbReference type="EMBL" id="JBIRPU010000006">
    <property type="protein sequence ID" value="MFI0793559.1"/>
    <property type="molecule type" value="Genomic_DNA"/>
</dbReference>
<evidence type="ECO:0000313" key="3">
    <source>
        <dbReference type="Proteomes" id="UP001611075"/>
    </source>
</evidence>
<feature type="compositionally biased region" description="Pro residues" evidence="1">
    <location>
        <begin position="75"/>
        <end position="89"/>
    </location>
</feature>
<accession>A0ABW7SIS3</accession>
<feature type="region of interest" description="Disordered" evidence="1">
    <location>
        <begin position="59"/>
        <end position="101"/>
    </location>
</feature>
<dbReference type="RefSeq" id="WP_396679087.1">
    <property type="nucleotide sequence ID" value="NZ_JBIRPU010000006.1"/>
</dbReference>
<evidence type="ECO:0000313" key="2">
    <source>
        <dbReference type="EMBL" id="MFI0793559.1"/>
    </source>
</evidence>
<protein>
    <submittedName>
        <fullName evidence="2">Uncharacterized protein</fullName>
    </submittedName>
</protein>
<sequence>MGRATLRLEHLIAGDADLAREKVTVVDDELPVTVRDLLALLRDKEPAAGPATRRHVATTAISEAGGDTGVLRSWPAPPTAERTPPPPPTAAEAEPRSSCLP</sequence>
<reference evidence="2 3" key="1">
    <citation type="submission" date="2024-10" db="EMBL/GenBank/DDBJ databases">
        <title>The Natural Products Discovery Center: Release of the First 8490 Sequenced Strains for Exploring Actinobacteria Biosynthetic Diversity.</title>
        <authorList>
            <person name="Kalkreuter E."/>
            <person name="Kautsar S.A."/>
            <person name="Yang D."/>
            <person name="Bader C.D."/>
            <person name="Teijaro C.N."/>
            <person name="Fluegel L."/>
            <person name="Davis C.M."/>
            <person name="Simpson J.R."/>
            <person name="Lauterbach L."/>
            <person name="Steele A.D."/>
            <person name="Gui C."/>
            <person name="Meng S."/>
            <person name="Li G."/>
            <person name="Viehrig K."/>
            <person name="Ye F."/>
            <person name="Su P."/>
            <person name="Kiefer A.F."/>
            <person name="Nichols A."/>
            <person name="Cepeda A.J."/>
            <person name="Yan W."/>
            <person name="Fan B."/>
            <person name="Jiang Y."/>
            <person name="Adhikari A."/>
            <person name="Zheng C.-J."/>
            <person name="Schuster L."/>
            <person name="Cowan T.M."/>
            <person name="Smanski M.J."/>
            <person name="Chevrette M.G."/>
            <person name="De Carvalho L.P.S."/>
            <person name="Shen B."/>
        </authorList>
    </citation>
    <scope>NUCLEOTIDE SEQUENCE [LARGE SCALE GENOMIC DNA]</scope>
    <source>
        <strain evidence="2 3">NPDC021253</strain>
    </source>
</reference>
<comment type="caution">
    <text evidence="2">The sequence shown here is derived from an EMBL/GenBank/DDBJ whole genome shotgun (WGS) entry which is preliminary data.</text>
</comment>
<evidence type="ECO:0000256" key="1">
    <source>
        <dbReference type="SAM" id="MobiDB-lite"/>
    </source>
</evidence>
<keyword evidence="3" id="KW-1185">Reference proteome</keyword>